<accession>A0A501WB83</accession>
<proteinExistence type="predicted"/>
<dbReference type="Gene3D" id="2.30.30.90">
    <property type="match status" value="1"/>
</dbReference>
<gene>
    <name evidence="3" type="ORF">FJM67_16230</name>
</gene>
<evidence type="ECO:0000256" key="1">
    <source>
        <dbReference type="ARBA" id="ARBA00023004"/>
    </source>
</evidence>
<dbReference type="OrthoDB" id="9811076at2"/>
<dbReference type="GO" id="GO:0046914">
    <property type="term" value="F:transition metal ion binding"/>
    <property type="evidence" value="ECO:0007669"/>
    <property type="project" value="InterPro"/>
</dbReference>
<feature type="domain" description="Ferrous iron transporter FeoA-like" evidence="2">
    <location>
        <begin position="1"/>
        <end position="74"/>
    </location>
</feature>
<dbReference type="RefSeq" id="WP_140591561.1">
    <property type="nucleotide sequence ID" value="NZ_VFRR01000062.1"/>
</dbReference>
<dbReference type="Pfam" id="PF04023">
    <property type="entry name" value="FeoA"/>
    <property type="match status" value="1"/>
</dbReference>
<evidence type="ECO:0000313" key="4">
    <source>
        <dbReference type="Proteomes" id="UP000315901"/>
    </source>
</evidence>
<organism evidence="3 4">
    <name type="scientific">Maribrevibacterium harenarium</name>
    <dbReference type="NCBI Taxonomy" id="2589817"/>
    <lineage>
        <taxon>Bacteria</taxon>
        <taxon>Pseudomonadati</taxon>
        <taxon>Pseudomonadota</taxon>
        <taxon>Gammaproteobacteria</taxon>
        <taxon>Oceanospirillales</taxon>
        <taxon>Oceanospirillaceae</taxon>
        <taxon>Maribrevibacterium</taxon>
    </lineage>
</organism>
<dbReference type="SUPFAM" id="SSF50037">
    <property type="entry name" value="C-terminal domain of transcriptional repressors"/>
    <property type="match status" value="1"/>
</dbReference>
<dbReference type="PANTHER" id="PTHR42954:SF2">
    <property type="entry name" value="FE(2+) TRANSPORT PROTEIN A"/>
    <property type="match status" value="1"/>
</dbReference>
<name>A0A501WB83_9GAMM</name>
<dbReference type="InterPro" id="IPR038157">
    <property type="entry name" value="FeoA_core_dom"/>
</dbReference>
<dbReference type="PANTHER" id="PTHR42954">
    <property type="entry name" value="FE(2+) TRANSPORT PROTEIN A"/>
    <property type="match status" value="1"/>
</dbReference>
<dbReference type="Proteomes" id="UP000315901">
    <property type="component" value="Unassembled WGS sequence"/>
</dbReference>
<evidence type="ECO:0000259" key="2">
    <source>
        <dbReference type="SMART" id="SM00899"/>
    </source>
</evidence>
<keyword evidence="1" id="KW-0408">Iron</keyword>
<evidence type="ECO:0000313" key="3">
    <source>
        <dbReference type="EMBL" id="TPE45765.1"/>
    </source>
</evidence>
<sequence>MTLSDLPKGAQATVHRVLHPQQDKLIQLIALGFDPGEPVQVMMRAPFGDPIQIKVGTTLVSLHNSDAQYVELCDATCLGHDQ</sequence>
<comment type="caution">
    <text evidence="3">The sequence shown here is derived from an EMBL/GenBank/DDBJ whole genome shotgun (WGS) entry which is preliminary data.</text>
</comment>
<dbReference type="InterPro" id="IPR052713">
    <property type="entry name" value="FeoA"/>
</dbReference>
<reference evidence="3 4" key="1">
    <citation type="submission" date="2019-06" db="EMBL/GenBank/DDBJ databases">
        <title>A novel bacterium of genus Marinomonas, isolated from coastal sand.</title>
        <authorList>
            <person name="Huang H."/>
            <person name="Mo K."/>
            <person name="Hu Y."/>
        </authorList>
    </citation>
    <scope>NUCLEOTIDE SEQUENCE [LARGE SCALE GENOMIC DNA]</scope>
    <source>
        <strain evidence="3 4">HB171799</strain>
    </source>
</reference>
<dbReference type="AlphaFoldDB" id="A0A501WB83"/>
<dbReference type="SMART" id="SM00899">
    <property type="entry name" value="FeoA"/>
    <property type="match status" value="1"/>
</dbReference>
<protein>
    <submittedName>
        <fullName evidence="3">Ferrous iron transport protein A</fullName>
    </submittedName>
</protein>
<keyword evidence="4" id="KW-1185">Reference proteome</keyword>
<dbReference type="EMBL" id="VFRR01000062">
    <property type="protein sequence ID" value="TPE45765.1"/>
    <property type="molecule type" value="Genomic_DNA"/>
</dbReference>
<dbReference type="InterPro" id="IPR008988">
    <property type="entry name" value="Transcriptional_repressor_C"/>
</dbReference>
<dbReference type="InterPro" id="IPR007167">
    <property type="entry name" value="Fe-transptr_FeoA-like"/>
</dbReference>